<sequence>MKGSIPIIETCLALGAPLNLELRDRSYKPISRWMEFCEISALHLAIRFRHVEVVEWLLKRGAKADGPGRDENTSSPHPLCSPFDLAICESVVDCNKGYTGFEEQQKAGMYNNRVFRALLRRGVNVNVRDSQYKTLLAHAMRAWTTPQQCCFTLLL</sequence>
<comment type="caution">
    <text evidence="2">The sequence shown here is derived from an EMBL/GenBank/DDBJ whole genome shotgun (WGS) entry which is preliminary data.</text>
</comment>
<dbReference type="Pfam" id="PF00023">
    <property type="entry name" value="Ank"/>
    <property type="match status" value="1"/>
</dbReference>
<name>A0ABR1I1I6_9HYPO</name>
<keyword evidence="1" id="KW-0040">ANK repeat</keyword>
<dbReference type="PROSITE" id="PS50297">
    <property type="entry name" value="ANK_REP_REGION"/>
    <property type="match status" value="1"/>
</dbReference>
<dbReference type="SMART" id="SM00248">
    <property type="entry name" value="ANK"/>
    <property type="match status" value="2"/>
</dbReference>
<feature type="repeat" description="ANK" evidence="1">
    <location>
        <begin position="37"/>
        <end position="69"/>
    </location>
</feature>
<dbReference type="InterPro" id="IPR002110">
    <property type="entry name" value="Ankyrin_rpt"/>
</dbReference>
<evidence type="ECO:0000313" key="2">
    <source>
        <dbReference type="EMBL" id="KAK7426890.1"/>
    </source>
</evidence>
<organism evidence="2 3">
    <name type="scientific">Neonectria magnoliae</name>
    <dbReference type="NCBI Taxonomy" id="2732573"/>
    <lineage>
        <taxon>Eukaryota</taxon>
        <taxon>Fungi</taxon>
        <taxon>Dikarya</taxon>
        <taxon>Ascomycota</taxon>
        <taxon>Pezizomycotina</taxon>
        <taxon>Sordariomycetes</taxon>
        <taxon>Hypocreomycetidae</taxon>
        <taxon>Hypocreales</taxon>
        <taxon>Nectriaceae</taxon>
        <taxon>Neonectria</taxon>
    </lineage>
</organism>
<evidence type="ECO:0000313" key="3">
    <source>
        <dbReference type="Proteomes" id="UP001498421"/>
    </source>
</evidence>
<protein>
    <submittedName>
        <fullName evidence="2">Uncharacterized protein</fullName>
    </submittedName>
</protein>
<dbReference type="Proteomes" id="UP001498421">
    <property type="component" value="Unassembled WGS sequence"/>
</dbReference>
<dbReference type="SUPFAM" id="SSF48403">
    <property type="entry name" value="Ankyrin repeat"/>
    <property type="match status" value="1"/>
</dbReference>
<accession>A0ABR1I1I6</accession>
<gene>
    <name evidence="2" type="ORF">QQZ08_006636</name>
</gene>
<proteinExistence type="predicted"/>
<dbReference type="InterPro" id="IPR036770">
    <property type="entry name" value="Ankyrin_rpt-contain_sf"/>
</dbReference>
<dbReference type="EMBL" id="JAZAVK010000060">
    <property type="protein sequence ID" value="KAK7426890.1"/>
    <property type="molecule type" value="Genomic_DNA"/>
</dbReference>
<dbReference type="PROSITE" id="PS50088">
    <property type="entry name" value="ANK_REPEAT"/>
    <property type="match status" value="1"/>
</dbReference>
<dbReference type="Gene3D" id="1.25.40.20">
    <property type="entry name" value="Ankyrin repeat-containing domain"/>
    <property type="match status" value="1"/>
</dbReference>
<evidence type="ECO:0000256" key="1">
    <source>
        <dbReference type="PROSITE-ProRule" id="PRU00023"/>
    </source>
</evidence>
<reference evidence="2 3" key="1">
    <citation type="journal article" date="2025" name="Microbiol. Resour. Announc.">
        <title>Draft genome sequences for Neonectria magnoliae and Neonectria punicea, canker pathogens of Liriodendron tulipifera and Acer saccharum in West Virginia.</title>
        <authorList>
            <person name="Petronek H.M."/>
            <person name="Kasson M.T."/>
            <person name="Metheny A.M."/>
            <person name="Stauder C.M."/>
            <person name="Lovett B."/>
            <person name="Lynch S.C."/>
            <person name="Garnas J.R."/>
            <person name="Kasson L.R."/>
            <person name="Stajich J.E."/>
        </authorList>
    </citation>
    <scope>NUCLEOTIDE SEQUENCE [LARGE SCALE GENOMIC DNA]</scope>
    <source>
        <strain evidence="2 3">NRRL 64651</strain>
    </source>
</reference>
<keyword evidence="3" id="KW-1185">Reference proteome</keyword>